<proteinExistence type="predicted"/>
<dbReference type="PROSITE" id="PS00630">
    <property type="entry name" value="IMP_2"/>
    <property type="match status" value="1"/>
</dbReference>
<keyword evidence="4 5" id="KW-0460">Magnesium</keyword>
<dbReference type="GO" id="GO:0006020">
    <property type="term" value="P:inositol metabolic process"/>
    <property type="evidence" value="ECO:0007669"/>
    <property type="project" value="TreeGrafter"/>
</dbReference>
<dbReference type="Pfam" id="PF00459">
    <property type="entry name" value="Inositol_P"/>
    <property type="match status" value="1"/>
</dbReference>
<keyword evidence="7" id="KW-1185">Reference proteome</keyword>
<feature type="binding site" evidence="5">
    <location>
        <position position="88"/>
    </location>
    <ligand>
        <name>Mg(2+)</name>
        <dbReference type="ChEBI" id="CHEBI:18420"/>
        <label>1</label>
        <note>catalytic</note>
    </ligand>
</feature>
<reference evidence="6 7" key="1">
    <citation type="submission" date="2016-10" db="EMBL/GenBank/DDBJ databases">
        <authorList>
            <person name="de Groot N.N."/>
        </authorList>
    </citation>
    <scope>NUCLEOTIDE SEQUENCE [LARGE SCALE GENOMIC DNA]</scope>
    <source>
        <strain>J11</strain>
        <strain evidence="7">PG 39</strain>
    </source>
</reference>
<sequence>MSESDLDTRSLLAIAEAIVDESEVIFADGLGADPARLKPAGDFATEVDIEIEAQLKERLTELTGIPVFGEESGGDADADTLWVVDPIDGTANYAAGNPMCAILVSLLHAGQPRLAITSMPLLGRRLCAYEGSPLYVNGRAQPSLKESGDMVAQVGFSSVGAQHDSNFPGMLRRGLLAELAETFLRPRITGSVGVDLGFTAQGIFGGAVSFSPHVWDNAAGVLLLRSAGAVVTDIKGRPWRPSCTGVVAGNPRAHRTIMRTMDALMSSR</sequence>
<dbReference type="PRINTS" id="PR00377">
    <property type="entry name" value="IMPHPHTASES"/>
</dbReference>
<comment type="catalytic activity">
    <reaction evidence="1">
        <text>a myo-inositol phosphate + H2O = myo-inositol + phosphate</text>
        <dbReference type="Rhea" id="RHEA:24056"/>
        <dbReference type="ChEBI" id="CHEBI:15377"/>
        <dbReference type="ChEBI" id="CHEBI:17268"/>
        <dbReference type="ChEBI" id="CHEBI:43474"/>
        <dbReference type="ChEBI" id="CHEBI:84139"/>
        <dbReference type="EC" id="3.1.3.25"/>
    </reaction>
</comment>
<feature type="binding site" evidence="5">
    <location>
        <position position="85"/>
    </location>
    <ligand>
        <name>Mg(2+)</name>
        <dbReference type="ChEBI" id="CHEBI:18420"/>
        <label>1</label>
        <note>catalytic</note>
    </ligand>
</feature>
<dbReference type="Gene3D" id="3.30.540.10">
    <property type="entry name" value="Fructose-1,6-Bisphosphatase, subunit A, domain 1"/>
    <property type="match status" value="1"/>
</dbReference>
<dbReference type="GO" id="GO:0007165">
    <property type="term" value="P:signal transduction"/>
    <property type="evidence" value="ECO:0007669"/>
    <property type="project" value="TreeGrafter"/>
</dbReference>
<dbReference type="EC" id="3.1.3.25" evidence="2"/>
<evidence type="ECO:0000256" key="5">
    <source>
        <dbReference type="PIRSR" id="PIRSR600760-2"/>
    </source>
</evidence>
<dbReference type="Proteomes" id="UP000199065">
    <property type="component" value="Unassembled WGS sequence"/>
</dbReference>
<dbReference type="SUPFAM" id="SSF56655">
    <property type="entry name" value="Carbohydrate phosphatase"/>
    <property type="match status" value="1"/>
</dbReference>
<dbReference type="OrthoDB" id="9772456at2"/>
<feature type="binding site" evidence="5">
    <location>
        <position position="216"/>
    </location>
    <ligand>
        <name>Mg(2+)</name>
        <dbReference type="ChEBI" id="CHEBI:18420"/>
        <label>1</label>
        <note>catalytic</note>
    </ligand>
</feature>
<dbReference type="GO" id="GO:0046854">
    <property type="term" value="P:phosphatidylinositol phosphate biosynthetic process"/>
    <property type="evidence" value="ECO:0007669"/>
    <property type="project" value="InterPro"/>
</dbReference>
<gene>
    <name evidence="6" type="ORF">SAMN05660282_00724</name>
</gene>
<dbReference type="GO" id="GO:0046872">
    <property type="term" value="F:metal ion binding"/>
    <property type="evidence" value="ECO:0007669"/>
    <property type="project" value="UniProtKB-KW"/>
</dbReference>
<evidence type="ECO:0000256" key="2">
    <source>
        <dbReference type="ARBA" id="ARBA00013106"/>
    </source>
</evidence>
<dbReference type="EMBL" id="FOPJ01000003">
    <property type="protein sequence ID" value="SFG37827.1"/>
    <property type="molecule type" value="Genomic_DNA"/>
</dbReference>
<accession>A0A1I2RGS4</accession>
<comment type="cofactor">
    <cofactor evidence="5">
        <name>Mg(2+)</name>
        <dbReference type="ChEBI" id="CHEBI:18420"/>
    </cofactor>
</comment>
<dbReference type="STRING" id="185761.SAMN05660282_00724"/>
<dbReference type="PANTHER" id="PTHR20854:SF4">
    <property type="entry name" value="INOSITOL-1-MONOPHOSPHATASE-RELATED"/>
    <property type="match status" value="1"/>
</dbReference>
<protein>
    <recommendedName>
        <fullName evidence="2">inositol-phosphate phosphatase</fullName>
        <ecNumber evidence="2">3.1.3.25</ecNumber>
    </recommendedName>
</protein>
<evidence type="ECO:0000313" key="6">
    <source>
        <dbReference type="EMBL" id="SFG37827.1"/>
    </source>
</evidence>
<organism evidence="6 7">
    <name type="scientific">Corynebacterium spheniscorum</name>
    <dbReference type="NCBI Taxonomy" id="185761"/>
    <lineage>
        <taxon>Bacteria</taxon>
        <taxon>Bacillati</taxon>
        <taxon>Actinomycetota</taxon>
        <taxon>Actinomycetes</taxon>
        <taxon>Mycobacteriales</taxon>
        <taxon>Corynebacteriaceae</taxon>
        <taxon>Corynebacterium</taxon>
    </lineage>
</organism>
<dbReference type="AlphaFoldDB" id="A0A1I2RGS4"/>
<dbReference type="InterPro" id="IPR000760">
    <property type="entry name" value="Inositol_monophosphatase-like"/>
</dbReference>
<dbReference type="GO" id="GO:0008934">
    <property type="term" value="F:inositol monophosphate 1-phosphatase activity"/>
    <property type="evidence" value="ECO:0007669"/>
    <property type="project" value="TreeGrafter"/>
</dbReference>
<evidence type="ECO:0000256" key="4">
    <source>
        <dbReference type="ARBA" id="ARBA00022842"/>
    </source>
</evidence>
<name>A0A1I2RGS4_9CORY</name>
<dbReference type="RefSeq" id="WP_092284504.1">
    <property type="nucleotide sequence ID" value="NZ_FOPJ01000003.1"/>
</dbReference>
<dbReference type="InterPro" id="IPR020550">
    <property type="entry name" value="Inositol_monophosphatase_CS"/>
</dbReference>
<dbReference type="CDD" id="cd01637">
    <property type="entry name" value="IMPase_like"/>
    <property type="match status" value="1"/>
</dbReference>
<keyword evidence="3 5" id="KW-0479">Metal-binding</keyword>
<evidence type="ECO:0000313" key="7">
    <source>
        <dbReference type="Proteomes" id="UP000199065"/>
    </source>
</evidence>
<dbReference type="PANTHER" id="PTHR20854">
    <property type="entry name" value="INOSITOL MONOPHOSPHATASE"/>
    <property type="match status" value="1"/>
</dbReference>
<evidence type="ECO:0000256" key="1">
    <source>
        <dbReference type="ARBA" id="ARBA00001033"/>
    </source>
</evidence>
<feature type="binding site" evidence="5">
    <location>
        <position position="70"/>
    </location>
    <ligand>
        <name>Mg(2+)</name>
        <dbReference type="ChEBI" id="CHEBI:18420"/>
        <label>1</label>
        <note>catalytic</note>
    </ligand>
</feature>
<evidence type="ECO:0000256" key="3">
    <source>
        <dbReference type="ARBA" id="ARBA00022723"/>
    </source>
</evidence>
<dbReference type="Gene3D" id="3.40.190.80">
    <property type="match status" value="1"/>
</dbReference>
<feature type="binding site" evidence="5">
    <location>
        <position position="87"/>
    </location>
    <ligand>
        <name>Mg(2+)</name>
        <dbReference type="ChEBI" id="CHEBI:18420"/>
        <label>1</label>
        <note>catalytic</note>
    </ligand>
</feature>